<gene>
    <name evidence="2" type="ORF">SAMN05878438_3768</name>
</gene>
<protein>
    <submittedName>
        <fullName evidence="2">Uncharacterized protein</fullName>
    </submittedName>
</protein>
<evidence type="ECO:0000256" key="1">
    <source>
        <dbReference type="SAM" id="SignalP"/>
    </source>
</evidence>
<dbReference type="RefSeq" id="WP_074211788.1">
    <property type="nucleotide sequence ID" value="NZ_BJOI01000080.1"/>
</dbReference>
<name>A0A1N6EXE0_9GAMM</name>
<accession>A0A1N6EXE0</accession>
<keyword evidence="1" id="KW-0732">Signal</keyword>
<dbReference type="AlphaFoldDB" id="A0A1N6EXE0"/>
<dbReference type="Proteomes" id="UP000185024">
    <property type="component" value="Unassembled WGS sequence"/>
</dbReference>
<dbReference type="EMBL" id="FSQX01000002">
    <property type="protein sequence ID" value="SIN87725.1"/>
    <property type="molecule type" value="Genomic_DNA"/>
</dbReference>
<feature type="chain" id="PRO_5012568429" evidence="1">
    <location>
        <begin position="25"/>
        <end position="138"/>
    </location>
</feature>
<sequence length="138" mass="14724">MMSLRDSASMTAFIALLISASTYAQQPEGESNRLYGGPDSGGIANKSIITYDAVEWQTAWFENLGGQPPHELPHGHIGVLVFAAYPGHLISLHSTDPSATPTIRCHQAPLPDSKSHIAPASWAAGIFKADDVILEDCP</sequence>
<dbReference type="GeneID" id="97278234"/>
<evidence type="ECO:0000313" key="2">
    <source>
        <dbReference type="EMBL" id="SIN87725.1"/>
    </source>
</evidence>
<organism evidence="2 3">
    <name type="scientific">Vreelandella aquamarina</name>
    <dbReference type="NCBI Taxonomy" id="77097"/>
    <lineage>
        <taxon>Bacteria</taxon>
        <taxon>Pseudomonadati</taxon>
        <taxon>Pseudomonadota</taxon>
        <taxon>Gammaproteobacteria</taxon>
        <taxon>Oceanospirillales</taxon>
        <taxon>Halomonadaceae</taxon>
        <taxon>Vreelandella</taxon>
    </lineage>
</organism>
<reference evidence="2 3" key="1">
    <citation type="submission" date="2016-11" db="EMBL/GenBank/DDBJ databases">
        <authorList>
            <person name="Jaros S."/>
            <person name="Januszkiewicz K."/>
            <person name="Wedrychowicz H."/>
        </authorList>
    </citation>
    <scope>NUCLEOTIDE SEQUENCE [LARGE SCALE GENOMIC DNA]</scope>
    <source>
        <strain evidence="2 3">ACAM 239</strain>
    </source>
</reference>
<proteinExistence type="predicted"/>
<feature type="signal peptide" evidence="1">
    <location>
        <begin position="1"/>
        <end position="24"/>
    </location>
</feature>
<evidence type="ECO:0000313" key="3">
    <source>
        <dbReference type="Proteomes" id="UP000185024"/>
    </source>
</evidence>